<organism evidence="1 2">
    <name type="scientific">Latilactobacillus curvatus</name>
    <name type="common">Lactobacillus curvatus</name>
    <dbReference type="NCBI Taxonomy" id="28038"/>
    <lineage>
        <taxon>Bacteria</taxon>
        <taxon>Bacillati</taxon>
        <taxon>Bacillota</taxon>
        <taxon>Bacilli</taxon>
        <taxon>Lactobacillales</taxon>
        <taxon>Lactobacillaceae</taxon>
        <taxon>Latilactobacillus</taxon>
    </lineage>
</organism>
<dbReference type="RefSeq" id="WP_116843506.1">
    <property type="nucleotide sequence ID" value="NZ_CP031003.1"/>
</dbReference>
<reference evidence="1 2" key="1">
    <citation type="submission" date="2018-07" db="EMBL/GenBank/DDBJ databases">
        <title>Lactobacillus curvatus genome sequence.</title>
        <authorList>
            <person name="Prechtl R."/>
        </authorList>
    </citation>
    <scope>NUCLEOTIDE SEQUENCE [LARGE SCALE GENOMIC DNA]</scope>
    <source>
        <strain evidence="1 2">TMW 1.1928</strain>
    </source>
</reference>
<proteinExistence type="predicted"/>
<accession>A0A385ACV4</accession>
<dbReference type="Proteomes" id="UP000257607">
    <property type="component" value="Chromosome"/>
</dbReference>
<dbReference type="EMBL" id="CP031003">
    <property type="protein sequence ID" value="AXN35433.1"/>
    <property type="molecule type" value="Genomic_DNA"/>
</dbReference>
<sequence length="69" mass="7842">MNETLYNFFLVDIEGKTTEEINDFLKSDNNPSEIVDVQPVGNRLLIKRESLLNRQGRIAARVSFSSAAR</sequence>
<protein>
    <submittedName>
        <fullName evidence="1">Uncharacterized protein</fullName>
    </submittedName>
</protein>
<gene>
    <name evidence="1" type="ORF">DT351_03280</name>
</gene>
<evidence type="ECO:0000313" key="1">
    <source>
        <dbReference type="EMBL" id="AXN35433.1"/>
    </source>
</evidence>
<evidence type="ECO:0000313" key="2">
    <source>
        <dbReference type="Proteomes" id="UP000257607"/>
    </source>
</evidence>
<name>A0A385ACV4_LATCU</name>
<dbReference type="AlphaFoldDB" id="A0A385ACV4"/>